<keyword evidence="1" id="KW-0732">Signal</keyword>
<name>A0A7V2F660_RHOMR</name>
<sequence>MPLRISLLALLFALSAHAQSHTPPGQTGLGGMLGDPSGVTLKVYSRSSFTAYDFLLAWDLDRFFFFTAHGLYERPLPDSPLNYFLGPGILLGVREHPRQESDLVLGFSGNFGLNFFVERLEVFLQLMPRLHVIPETEGDIGGGVGVRYYFGGP</sequence>
<evidence type="ECO:0000313" key="2">
    <source>
        <dbReference type="EMBL" id="HER94940.1"/>
    </source>
</evidence>
<protein>
    <recommendedName>
        <fullName evidence="3">RNA polymerase subunit sigma-54</fullName>
    </recommendedName>
</protein>
<evidence type="ECO:0000256" key="1">
    <source>
        <dbReference type="SAM" id="SignalP"/>
    </source>
</evidence>
<gene>
    <name evidence="2" type="ORF">ENO59_00245</name>
</gene>
<proteinExistence type="predicted"/>
<feature type="chain" id="PRO_5030806830" description="RNA polymerase subunit sigma-54" evidence="1">
    <location>
        <begin position="19"/>
        <end position="153"/>
    </location>
</feature>
<evidence type="ECO:0008006" key="3">
    <source>
        <dbReference type="Google" id="ProtNLM"/>
    </source>
</evidence>
<dbReference type="EMBL" id="DSGB01000001">
    <property type="protein sequence ID" value="HER94940.1"/>
    <property type="molecule type" value="Genomic_DNA"/>
</dbReference>
<dbReference type="AlphaFoldDB" id="A0A7V2F660"/>
<feature type="signal peptide" evidence="1">
    <location>
        <begin position="1"/>
        <end position="18"/>
    </location>
</feature>
<comment type="caution">
    <text evidence="2">The sequence shown here is derived from an EMBL/GenBank/DDBJ whole genome shotgun (WGS) entry which is preliminary data.</text>
</comment>
<accession>A0A7V2F660</accession>
<reference evidence="2" key="1">
    <citation type="journal article" date="2020" name="mSystems">
        <title>Genome- and Community-Level Interaction Insights into Carbon Utilization and Element Cycling Functions of Hydrothermarchaeota in Hydrothermal Sediment.</title>
        <authorList>
            <person name="Zhou Z."/>
            <person name="Liu Y."/>
            <person name="Xu W."/>
            <person name="Pan J."/>
            <person name="Luo Z.H."/>
            <person name="Li M."/>
        </authorList>
    </citation>
    <scope>NUCLEOTIDE SEQUENCE [LARGE SCALE GENOMIC DNA]</scope>
    <source>
        <strain evidence="2">SpSt-143</strain>
    </source>
</reference>
<organism evidence="2">
    <name type="scientific">Rhodothermus marinus</name>
    <name type="common">Rhodothermus obamensis</name>
    <dbReference type="NCBI Taxonomy" id="29549"/>
    <lineage>
        <taxon>Bacteria</taxon>
        <taxon>Pseudomonadati</taxon>
        <taxon>Rhodothermota</taxon>
        <taxon>Rhodothermia</taxon>
        <taxon>Rhodothermales</taxon>
        <taxon>Rhodothermaceae</taxon>
        <taxon>Rhodothermus</taxon>
    </lineage>
</organism>